<accession>A0A1X7U4S9</accession>
<sequence length="109" mass="12711">MQEETNSMHNNQVRNVVDIPKWKRVMSSKRVFKRKIGLKGGIEWYEAHLVAQVIALADKKKQQVHHMDVTTGFLSGELKEEVYLQQTEGFVTKDQKEWVCKLKRSIKGL</sequence>
<evidence type="ECO:0000313" key="2">
    <source>
        <dbReference type="EnsemblMetazoa" id="Aqu2.1.22544_001"/>
    </source>
</evidence>
<dbReference type="eggNOG" id="KOG0017">
    <property type="taxonomic scope" value="Eukaryota"/>
</dbReference>
<dbReference type="Pfam" id="PF07727">
    <property type="entry name" value="RVT_2"/>
    <property type="match status" value="1"/>
</dbReference>
<dbReference type="STRING" id="400682.A0A1X7U4S9"/>
<reference evidence="2" key="1">
    <citation type="submission" date="2017-05" db="UniProtKB">
        <authorList>
            <consortium name="EnsemblMetazoa"/>
        </authorList>
    </citation>
    <scope>IDENTIFICATION</scope>
</reference>
<organism evidence="2">
    <name type="scientific">Amphimedon queenslandica</name>
    <name type="common">Sponge</name>
    <dbReference type="NCBI Taxonomy" id="400682"/>
    <lineage>
        <taxon>Eukaryota</taxon>
        <taxon>Metazoa</taxon>
        <taxon>Porifera</taxon>
        <taxon>Demospongiae</taxon>
        <taxon>Heteroscleromorpha</taxon>
        <taxon>Haplosclerida</taxon>
        <taxon>Niphatidae</taxon>
        <taxon>Amphimedon</taxon>
    </lineage>
</organism>
<proteinExistence type="predicted"/>
<evidence type="ECO:0000259" key="1">
    <source>
        <dbReference type="Pfam" id="PF07727"/>
    </source>
</evidence>
<dbReference type="InParanoid" id="A0A1X7U4S9"/>
<name>A0A1X7U4S9_AMPQE</name>
<dbReference type="InterPro" id="IPR013103">
    <property type="entry name" value="RVT_2"/>
</dbReference>
<dbReference type="AlphaFoldDB" id="A0A1X7U4S9"/>
<feature type="domain" description="Reverse transcriptase Ty1/copia-type" evidence="1">
    <location>
        <begin position="50"/>
        <end position="109"/>
    </location>
</feature>
<dbReference type="EnsemblMetazoa" id="Aqu2.1.22544_001">
    <property type="protein sequence ID" value="Aqu2.1.22544_001"/>
    <property type="gene ID" value="Aqu2.1.22544"/>
</dbReference>
<protein>
    <recommendedName>
        <fullName evidence="1">Reverse transcriptase Ty1/copia-type domain-containing protein</fullName>
    </recommendedName>
</protein>